<keyword evidence="2" id="KW-0315">Glutamine amidotransferase</keyword>
<evidence type="ECO:0000313" key="3">
    <source>
        <dbReference type="Proteomes" id="UP000297555"/>
    </source>
</evidence>
<name>A0A4Y8V757_9PSED</name>
<dbReference type="OrthoDB" id="7024487at2"/>
<keyword evidence="2" id="KW-0808">Transferase</keyword>
<protein>
    <submittedName>
        <fullName evidence="2">Glutamine amidotransferase</fullName>
    </submittedName>
</protein>
<evidence type="ECO:0000313" key="2">
    <source>
        <dbReference type="EMBL" id="TFH76708.1"/>
    </source>
</evidence>
<reference evidence="2 3" key="1">
    <citation type="submission" date="2019-03" db="EMBL/GenBank/DDBJ databases">
        <title>Draft genome sequence of humic substances-degrading Pseudomonas kribbensis CHA-19 from forest soil.</title>
        <authorList>
            <person name="Kim D."/>
        </authorList>
    </citation>
    <scope>NUCLEOTIDE SEQUENCE [LARGE SCALE GENOMIC DNA]</scope>
    <source>
        <strain evidence="2 3">CHA-19</strain>
    </source>
</reference>
<organism evidence="2 3">
    <name type="scientific">Pseudomonas kribbensis</name>
    <dbReference type="NCBI Taxonomy" id="1628086"/>
    <lineage>
        <taxon>Bacteria</taxon>
        <taxon>Pseudomonadati</taxon>
        <taxon>Pseudomonadota</taxon>
        <taxon>Gammaproteobacteria</taxon>
        <taxon>Pseudomonadales</taxon>
        <taxon>Pseudomonadaceae</taxon>
        <taxon>Pseudomonas</taxon>
    </lineage>
</organism>
<comment type="caution">
    <text evidence="2">The sequence shown here is derived from an EMBL/GenBank/DDBJ whole genome shotgun (WGS) entry which is preliminary data.</text>
</comment>
<dbReference type="EMBL" id="SPDQ01000027">
    <property type="protein sequence ID" value="TFH76708.1"/>
    <property type="molecule type" value="Genomic_DNA"/>
</dbReference>
<gene>
    <name evidence="2" type="ORF">E4J90_26980</name>
</gene>
<feature type="region of interest" description="Disordered" evidence="1">
    <location>
        <begin position="83"/>
        <end position="103"/>
    </location>
</feature>
<dbReference type="GO" id="GO:0016740">
    <property type="term" value="F:transferase activity"/>
    <property type="evidence" value="ECO:0007669"/>
    <property type="project" value="UniProtKB-KW"/>
</dbReference>
<dbReference type="AlphaFoldDB" id="A0A4Y8V757"/>
<dbReference type="Proteomes" id="UP000297555">
    <property type="component" value="Unassembled WGS sequence"/>
</dbReference>
<dbReference type="RefSeq" id="WP_134828443.1">
    <property type="nucleotide sequence ID" value="NZ_CP116235.1"/>
</dbReference>
<proteinExistence type="predicted"/>
<accession>A0A4Y8V757</accession>
<sequence>MSRLPLIGVTDCSVQYGLHAYHISGDTSVRSAADSQARILPAISLSMADQAPASDILDAGKGILFSGSPFNIDLFPAPGLHRARRRARDSAHPGCAQEMQRQRKGQVSSSFIVDARCQA</sequence>
<evidence type="ECO:0000256" key="1">
    <source>
        <dbReference type="SAM" id="MobiDB-lite"/>
    </source>
</evidence>